<protein>
    <submittedName>
        <fullName evidence="1">Uncharacterized protein</fullName>
    </submittedName>
</protein>
<reference evidence="1" key="1">
    <citation type="submission" date="2013-12" db="EMBL/GenBank/DDBJ databases">
        <title>A Varibaculum cambriense genome reconstructed from a premature infant gut community with otherwise low bacterial novelty that shifts toward anaerobic metabolism during the third week of life.</title>
        <authorList>
            <person name="Brown C.T."/>
            <person name="Sharon I."/>
            <person name="Thomas B.C."/>
            <person name="Castelle C.J."/>
            <person name="Morowitz M.J."/>
            <person name="Banfield J.F."/>
        </authorList>
    </citation>
    <scope>NUCLEOTIDE SEQUENCE</scope>
</reference>
<evidence type="ECO:0000313" key="1">
    <source>
        <dbReference type="EMBL" id="ETJ35047.1"/>
    </source>
</evidence>
<feature type="non-terminal residue" evidence="1">
    <location>
        <position position="59"/>
    </location>
</feature>
<organism evidence="1">
    <name type="scientific">human gut metagenome</name>
    <dbReference type="NCBI Taxonomy" id="408170"/>
    <lineage>
        <taxon>unclassified sequences</taxon>
        <taxon>metagenomes</taxon>
        <taxon>organismal metagenomes</taxon>
    </lineage>
</organism>
<accession>W1XXR0</accession>
<name>W1XXR0_9ZZZZ</name>
<sequence>MIIHKELEEEYINEYVESYEKMIKNLECKRDDDIGKIFLKSSIKQHESLIELTEIFIKY</sequence>
<dbReference type="EMBL" id="AZMM01010546">
    <property type="protein sequence ID" value="ETJ35047.1"/>
    <property type="molecule type" value="Genomic_DNA"/>
</dbReference>
<comment type="caution">
    <text evidence="1">The sequence shown here is derived from an EMBL/GenBank/DDBJ whole genome shotgun (WGS) entry which is preliminary data.</text>
</comment>
<proteinExistence type="predicted"/>
<gene>
    <name evidence="1" type="ORF">Q604_UNBC10546G0001</name>
</gene>
<dbReference type="AlphaFoldDB" id="W1XXR0"/>